<gene>
    <name evidence="1" type="ORF">S01H4_27022</name>
</gene>
<accession>X1C6D8</accession>
<reference evidence="1" key="1">
    <citation type="journal article" date="2014" name="Front. Microbiol.">
        <title>High frequency of phylogenetically diverse reductive dehalogenase-homologous genes in deep subseafloor sedimentary metagenomes.</title>
        <authorList>
            <person name="Kawai M."/>
            <person name="Futagami T."/>
            <person name="Toyoda A."/>
            <person name="Takaki Y."/>
            <person name="Nishi S."/>
            <person name="Hori S."/>
            <person name="Arai W."/>
            <person name="Tsubouchi T."/>
            <person name="Morono Y."/>
            <person name="Uchiyama I."/>
            <person name="Ito T."/>
            <person name="Fujiyama A."/>
            <person name="Inagaki F."/>
            <person name="Takami H."/>
        </authorList>
    </citation>
    <scope>NUCLEOTIDE SEQUENCE</scope>
    <source>
        <strain evidence="1">Expedition CK06-06</strain>
    </source>
</reference>
<organism evidence="1">
    <name type="scientific">marine sediment metagenome</name>
    <dbReference type="NCBI Taxonomy" id="412755"/>
    <lineage>
        <taxon>unclassified sequences</taxon>
        <taxon>metagenomes</taxon>
        <taxon>ecological metagenomes</taxon>
    </lineage>
</organism>
<proteinExistence type="predicted"/>
<name>X1C6D8_9ZZZZ</name>
<evidence type="ECO:0000313" key="1">
    <source>
        <dbReference type="EMBL" id="GAG88892.1"/>
    </source>
</evidence>
<sequence length="101" mass="11102">MTTINKYCKHDVVIVKTTLLKGRETTSEVEAKGCNVGTIRVAVRDVSGTHIEEKTVVMLKPDADVNRGDKIKIDDVTMAISKITRPAFVGKPPNHIEVTLD</sequence>
<comment type="caution">
    <text evidence="1">The sequence shown here is derived from an EMBL/GenBank/DDBJ whole genome shotgun (WGS) entry which is preliminary data.</text>
</comment>
<protein>
    <submittedName>
        <fullName evidence="1">Uncharacterized protein</fullName>
    </submittedName>
</protein>
<dbReference type="EMBL" id="BART01013124">
    <property type="protein sequence ID" value="GAG88892.1"/>
    <property type="molecule type" value="Genomic_DNA"/>
</dbReference>
<dbReference type="AlphaFoldDB" id="X1C6D8"/>